<dbReference type="GO" id="GO:0052621">
    <property type="term" value="F:diguanylate cyclase activity"/>
    <property type="evidence" value="ECO:0007669"/>
    <property type="project" value="TreeGrafter"/>
</dbReference>
<gene>
    <name evidence="6" type="ORF">Rhe02_71810</name>
</gene>
<evidence type="ECO:0000259" key="5">
    <source>
        <dbReference type="PROSITE" id="PS50887"/>
    </source>
</evidence>
<evidence type="ECO:0000313" key="6">
    <source>
        <dbReference type="EMBL" id="GIH09114.1"/>
    </source>
</evidence>
<feature type="domain" description="HAMP" evidence="4">
    <location>
        <begin position="277"/>
        <end position="329"/>
    </location>
</feature>
<organism evidence="6 7">
    <name type="scientific">Rhizocola hellebori</name>
    <dbReference type="NCBI Taxonomy" id="1392758"/>
    <lineage>
        <taxon>Bacteria</taxon>
        <taxon>Bacillati</taxon>
        <taxon>Actinomycetota</taxon>
        <taxon>Actinomycetes</taxon>
        <taxon>Micromonosporales</taxon>
        <taxon>Micromonosporaceae</taxon>
        <taxon>Rhizocola</taxon>
    </lineage>
</organism>
<keyword evidence="1 3" id="KW-0812">Transmembrane</keyword>
<keyword evidence="2 3" id="KW-1133">Transmembrane helix</keyword>
<dbReference type="InterPro" id="IPR003660">
    <property type="entry name" value="HAMP_dom"/>
</dbReference>
<comment type="caution">
    <text evidence="6">The sequence shown here is derived from an EMBL/GenBank/DDBJ whole genome shotgun (WGS) entry which is preliminary data.</text>
</comment>
<dbReference type="RefSeq" id="WP_203912844.1">
    <property type="nucleotide sequence ID" value="NZ_BONY01000061.1"/>
</dbReference>
<dbReference type="InterPro" id="IPR029787">
    <property type="entry name" value="Nucleotide_cyclase"/>
</dbReference>
<evidence type="ECO:0000259" key="4">
    <source>
        <dbReference type="PROSITE" id="PS50885"/>
    </source>
</evidence>
<feature type="transmembrane region" description="Helical" evidence="3">
    <location>
        <begin position="254"/>
        <end position="276"/>
    </location>
</feature>
<evidence type="ECO:0000256" key="1">
    <source>
        <dbReference type="ARBA" id="ARBA00022692"/>
    </source>
</evidence>
<dbReference type="Gene3D" id="6.10.340.10">
    <property type="match status" value="1"/>
</dbReference>
<reference evidence="6" key="1">
    <citation type="submission" date="2021-01" db="EMBL/GenBank/DDBJ databases">
        <title>Whole genome shotgun sequence of Rhizocola hellebori NBRC 109834.</title>
        <authorList>
            <person name="Komaki H."/>
            <person name="Tamura T."/>
        </authorList>
    </citation>
    <scope>NUCLEOTIDE SEQUENCE</scope>
    <source>
        <strain evidence="6">NBRC 109834</strain>
    </source>
</reference>
<dbReference type="CDD" id="cd06225">
    <property type="entry name" value="HAMP"/>
    <property type="match status" value="1"/>
</dbReference>
<dbReference type="FunFam" id="3.30.70.270:FF:000001">
    <property type="entry name" value="Diguanylate cyclase domain protein"/>
    <property type="match status" value="1"/>
</dbReference>
<dbReference type="SUPFAM" id="SSF158472">
    <property type="entry name" value="HAMP domain-like"/>
    <property type="match status" value="1"/>
</dbReference>
<dbReference type="InterPro" id="IPR000160">
    <property type="entry name" value="GGDEF_dom"/>
</dbReference>
<dbReference type="GO" id="GO:1902201">
    <property type="term" value="P:negative regulation of bacterial-type flagellum-dependent cell motility"/>
    <property type="evidence" value="ECO:0007669"/>
    <property type="project" value="TreeGrafter"/>
</dbReference>
<dbReference type="Gene3D" id="3.30.450.40">
    <property type="match status" value="1"/>
</dbReference>
<dbReference type="Pfam" id="PF00990">
    <property type="entry name" value="GGDEF"/>
    <property type="match status" value="1"/>
</dbReference>
<keyword evidence="3" id="KW-0472">Membrane</keyword>
<dbReference type="AlphaFoldDB" id="A0A8J3VJ68"/>
<dbReference type="InterPro" id="IPR029016">
    <property type="entry name" value="GAF-like_dom_sf"/>
</dbReference>
<dbReference type="InterPro" id="IPR050469">
    <property type="entry name" value="Diguanylate_Cyclase"/>
</dbReference>
<dbReference type="NCBIfam" id="TIGR00254">
    <property type="entry name" value="GGDEF"/>
    <property type="match status" value="1"/>
</dbReference>
<dbReference type="EMBL" id="BONY01000061">
    <property type="protein sequence ID" value="GIH09114.1"/>
    <property type="molecule type" value="Genomic_DNA"/>
</dbReference>
<keyword evidence="7" id="KW-1185">Reference proteome</keyword>
<evidence type="ECO:0008006" key="8">
    <source>
        <dbReference type="Google" id="ProtNLM"/>
    </source>
</evidence>
<evidence type="ECO:0000256" key="2">
    <source>
        <dbReference type="ARBA" id="ARBA00022989"/>
    </source>
</evidence>
<dbReference type="GO" id="GO:0007165">
    <property type="term" value="P:signal transduction"/>
    <property type="evidence" value="ECO:0007669"/>
    <property type="project" value="InterPro"/>
</dbReference>
<dbReference type="PANTHER" id="PTHR45138:SF9">
    <property type="entry name" value="DIGUANYLATE CYCLASE DGCM-RELATED"/>
    <property type="match status" value="1"/>
</dbReference>
<dbReference type="GO" id="GO:0005886">
    <property type="term" value="C:plasma membrane"/>
    <property type="evidence" value="ECO:0007669"/>
    <property type="project" value="TreeGrafter"/>
</dbReference>
<dbReference type="SMART" id="SM00304">
    <property type="entry name" value="HAMP"/>
    <property type="match status" value="1"/>
</dbReference>
<evidence type="ECO:0000256" key="3">
    <source>
        <dbReference type="SAM" id="Phobius"/>
    </source>
</evidence>
<dbReference type="Proteomes" id="UP000612899">
    <property type="component" value="Unassembled WGS sequence"/>
</dbReference>
<dbReference type="CDD" id="cd01949">
    <property type="entry name" value="GGDEF"/>
    <property type="match status" value="1"/>
</dbReference>
<dbReference type="SUPFAM" id="SSF55781">
    <property type="entry name" value="GAF domain-like"/>
    <property type="match status" value="1"/>
</dbReference>
<accession>A0A8J3VJ68</accession>
<dbReference type="PROSITE" id="PS50885">
    <property type="entry name" value="HAMP"/>
    <property type="match status" value="1"/>
</dbReference>
<dbReference type="SUPFAM" id="SSF55073">
    <property type="entry name" value="Nucleotide cyclase"/>
    <property type="match status" value="1"/>
</dbReference>
<dbReference type="SMART" id="SM00267">
    <property type="entry name" value="GGDEF"/>
    <property type="match status" value="1"/>
</dbReference>
<dbReference type="SMART" id="SM00065">
    <property type="entry name" value="GAF"/>
    <property type="match status" value="1"/>
</dbReference>
<dbReference type="GO" id="GO:0043709">
    <property type="term" value="P:cell adhesion involved in single-species biofilm formation"/>
    <property type="evidence" value="ECO:0007669"/>
    <property type="project" value="TreeGrafter"/>
</dbReference>
<dbReference type="Pfam" id="PF13185">
    <property type="entry name" value="GAF_2"/>
    <property type="match status" value="1"/>
</dbReference>
<sequence>MTLRVRLTTAFLLMVLGPVLLGAIFVGASVAKVGQDRASERLDLAANSLRTSVGALCGQLLSVAEAVAAAADEHRMAVGGTFVAKGLASGIHIEQGGGGQTTEAAPPPPWADCAGPDSAEESGAVTGFEAFAASVTSPDGGLMVSAAITVDAALVQRLSGASGAEVTLLAGAGLARPAERDIVGLRPVALNEPAPALHSTLDDSGAVAALAAALADGTVGKTANGDLVRRIGPVPGQPLPLAVSLSAQPPRGTYALLIFVVFTTALAAVGVAWWLARTATSPLAGLAAAADRVAAGELQTRVPARGNDEIARLANAFNHMTRELDIYVTALTASRDQLRGHLGVLGDTLSSTHDLDRILQVILQTARHATGASGGIVLLAESTGELVGKCAEGLGIDVSQVRVAIGQGLTGSVAATGVPRLGRVDVDGPRLDPGEPTCRTYVVVPFSAPSLADSNGVGPALPAARGVLALYDRLGRSSACDDFDEPDLVTLRTFAGQAAVAVDNVRVHEEAQRLSVTDSLTGLFNYRSLRETVRREAERAGRFGRKLAVLALDLDHFKEINDRYGHAAGDSVLAEFAQRIKYEIREVDFAFRQGGEEFVVLLPETDEVGGMAVAERLCCALRATPITLVEGIAVTVTVSIGVAVLPDHGQSGAALLRAADEALYAAKTAGRDTFRVAGDVSYPAGNMVGGASSSPHAPRQAQGR</sequence>
<dbReference type="Pfam" id="PF00672">
    <property type="entry name" value="HAMP"/>
    <property type="match status" value="1"/>
</dbReference>
<protein>
    <recommendedName>
        <fullName evidence="8">Diguanylate cyclase</fullName>
    </recommendedName>
</protein>
<proteinExistence type="predicted"/>
<dbReference type="InterPro" id="IPR003018">
    <property type="entry name" value="GAF"/>
</dbReference>
<dbReference type="InterPro" id="IPR043128">
    <property type="entry name" value="Rev_trsase/Diguanyl_cyclase"/>
</dbReference>
<feature type="domain" description="GGDEF" evidence="5">
    <location>
        <begin position="545"/>
        <end position="679"/>
    </location>
</feature>
<name>A0A8J3VJ68_9ACTN</name>
<dbReference type="PANTHER" id="PTHR45138">
    <property type="entry name" value="REGULATORY COMPONENTS OF SENSORY TRANSDUCTION SYSTEM"/>
    <property type="match status" value="1"/>
</dbReference>
<dbReference type="Gene3D" id="3.30.70.270">
    <property type="match status" value="1"/>
</dbReference>
<evidence type="ECO:0000313" key="7">
    <source>
        <dbReference type="Proteomes" id="UP000612899"/>
    </source>
</evidence>
<dbReference type="PROSITE" id="PS50887">
    <property type="entry name" value="GGDEF"/>
    <property type="match status" value="1"/>
</dbReference>